<dbReference type="Pfam" id="PF13646">
    <property type="entry name" value="HEAT_2"/>
    <property type="match status" value="1"/>
</dbReference>
<organism evidence="1 2">
    <name type="scientific">Thalassoglobus neptunius</name>
    <dbReference type="NCBI Taxonomy" id="1938619"/>
    <lineage>
        <taxon>Bacteria</taxon>
        <taxon>Pseudomonadati</taxon>
        <taxon>Planctomycetota</taxon>
        <taxon>Planctomycetia</taxon>
        <taxon>Planctomycetales</taxon>
        <taxon>Planctomycetaceae</taxon>
        <taxon>Thalassoglobus</taxon>
    </lineage>
</organism>
<evidence type="ECO:0000313" key="1">
    <source>
        <dbReference type="EMBL" id="TWT51968.1"/>
    </source>
</evidence>
<dbReference type="SUPFAM" id="SSF48371">
    <property type="entry name" value="ARM repeat"/>
    <property type="match status" value="1"/>
</dbReference>
<sequence>MAVTIEQLQSADNNELIGLLKELSPPLDLDVVEFVANIATDRNRADLVREESAVLLGRIQQPEARNRLLDFTRDEDAVVRELGAVGLGEDNDSATILPLIGQLSDSVNKVRNVAERSLLKRSEAVSSVGVEPLVELLSHSAVLTRSPAARLLGQTKDQRALQPLIRQLKSEEWLDRMWAANGLGSLGISKAISELQQLAKKDPKNRVRASAVEALGELRPPNLLEFLDEIIAAESDEGVLKTAEELKLSLGFDSDDLEYDPFADD</sequence>
<dbReference type="GO" id="GO:0016491">
    <property type="term" value="F:oxidoreductase activity"/>
    <property type="evidence" value="ECO:0007669"/>
    <property type="project" value="TreeGrafter"/>
</dbReference>
<dbReference type="PANTHER" id="PTHR12697">
    <property type="entry name" value="PBS LYASE HEAT-LIKE PROTEIN"/>
    <property type="match status" value="1"/>
</dbReference>
<dbReference type="AlphaFoldDB" id="A0A5C5WMW4"/>
<comment type="caution">
    <text evidence="1">The sequence shown here is derived from an EMBL/GenBank/DDBJ whole genome shotgun (WGS) entry which is preliminary data.</text>
</comment>
<dbReference type="InterPro" id="IPR011989">
    <property type="entry name" value="ARM-like"/>
</dbReference>
<evidence type="ECO:0000313" key="2">
    <source>
        <dbReference type="Proteomes" id="UP000317243"/>
    </source>
</evidence>
<accession>A0A5C5WMW4</accession>
<keyword evidence="2" id="KW-1185">Reference proteome</keyword>
<dbReference type="PANTHER" id="PTHR12697:SF38">
    <property type="entry name" value="PBS LYASE HEAT DOMAIN PROTEIN REPEAT-CONTAINING PROTEIN"/>
    <property type="match status" value="1"/>
</dbReference>
<dbReference type="OrthoDB" id="272207at2"/>
<reference evidence="1 2" key="1">
    <citation type="submission" date="2019-02" db="EMBL/GenBank/DDBJ databases">
        <title>Deep-cultivation of Planctomycetes and their phenomic and genomic characterization uncovers novel biology.</title>
        <authorList>
            <person name="Wiegand S."/>
            <person name="Jogler M."/>
            <person name="Boedeker C."/>
            <person name="Pinto D."/>
            <person name="Vollmers J."/>
            <person name="Rivas-Marin E."/>
            <person name="Kohn T."/>
            <person name="Peeters S.H."/>
            <person name="Heuer A."/>
            <person name="Rast P."/>
            <person name="Oberbeckmann S."/>
            <person name="Bunk B."/>
            <person name="Jeske O."/>
            <person name="Meyerdierks A."/>
            <person name="Storesund J.E."/>
            <person name="Kallscheuer N."/>
            <person name="Luecker S."/>
            <person name="Lage O.M."/>
            <person name="Pohl T."/>
            <person name="Merkel B.J."/>
            <person name="Hornburger P."/>
            <person name="Mueller R.-W."/>
            <person name="Bruemmer F."/>
            <person name="Labrenz M."/>
            <person name="Spormann A.M."/>
            <person name="Op Den Camp H."/>
            <person name="Overmann J."/>
            <person name="Amann R."/>
            <person name="Jetten M.S.M."/>
            <person name="Mascher T."/>
            <person name="Medema M.H."/>
            <person name="Devos D.P."/>
            <person name="Kaster A.-K."/>
            <person name="Ovreas L."/>
            <person name="Rohde M."/>
            <person name="Galperin M.Y."/>
            <person name="Jogler C."/>
        </authorList>
    </citation>
    <scope>NUCLEOTIDE SEQUENCE [LARGE SCALE GENOMIC DNA]</scope>
    <source>
        <strain evidence="1 2">KOR42</strain>
    </source>
</reference>
<dbReference type="EMBL" id="SIHI01000009">
    <property type="protein sequence ID" value="TWT51968.1"/>
    <property type="molecule type" value="Genomic_DNA"/>
</dbReference>
<name>A0A5C5WMW4_9PLAN</name>
<dbReference type="InterPro" id="IPR016024">
    <property type="entry name" value="ARM-type_fold"/>
</dbReference>
<dbReference type="RefSeq" id="WP_146510726.1">
    <property type="nucleotide sequence ID" value="NZ_SIHI01000009.1"/>
</dbReference>
<dbReference type="SMART" id="SM00567">
    <property type="entry name" value="EZ_HEAT"/>
    <property type="match status" value="4"/>
</dbReference>
<keyword evidence="1" id="KW-0456">Lyase</keyword>
<protein>
    <submittedName>
        <fullName evidence="1">Putative lyase</fullName>
    </submittedName>
</protein>
<dbReference type="InterPro" id="IPR004155">
    <property type="entry name" value="PBS_lyase_HEAT"/>
</dbReference>
<dbReference type="Gene3D" id="1.25.10.10">
    <property type="entry name" value="Leucine-rich Repeat Variant"/>
    <property type="match status" value="2"/>
</dbReference>
<dbReference type="GO" id="GO:0016829">
    <property type="term" value="F:lyase activity"/>
    <property type="evidence" value="ECO:0007669"/>
    <property type="project" value="UniProtKB-KW"/>
</dbReference>
<proteinExistence type="predicted"/>
<gene>
    <name evidence="1" type="ORF">KOR42_32510</name>
</gene>
<dbReference type="Proteomes" id="UP000317243">
    <property type="component" value="Unassembled WGS sequence"/>
</dbReference>